<evidence type="ECO:0000313" key="2">
    <source>
        <dbReference type="Proteomes" id="UP000509241"/>
    </source>
</evidence>
<reference evidence="1 2" key="1">
    <citation type="submission" date="2020-07" db="EMBL/GenBank/DDBJ databases">
        <authorList>
            <person name="Cui H."/>
        </authorList>
    </citation>
    <scope>NUCLEOTIDE SEQUENCE [LARGE SCALE GENOMIC DNA]</scope>
    <source>
        <strain evidence="1 2">YPL8</strain>
    </source>
</reference>
<dbReference type="RefSeq" id="WP_179260264.1">
    <property type="nucleotide sequence ID" value="NZ_CP058601.1"/>
</dbReference>
<organism evidence="1 2">
    <name type="scientific">Natrinema halophilum</name>
    <dbReference type="NCBI Taxonomy" id="1699371"/>
    <lineage>
        <taxon>Archaea</taxon>
        <taxon>Methanobacteriati</taxon>
        <taxon>Methanobacteriota</taxon>
        <taxon>Stenosarchaea group</taxon>
        <taxon>Halobacteria</taxon>
        <taxon>Halobacteriales</taxon>
        <taxon>Natrialbaceae</taxon>
        <taxon>Natrinema</taxon>
    </lineage>
</organism>
<sequence length="103" mass="11189">MAFLPLEADLLTNATQRITAKSLEADLLTNATQRITAKSLEADLLTNTTQRITAKSLEATLEAVHCSTPGIAMVAVSAFGTDYKILLLFHNESGTYNTIIKNY</sequence>
<keyword evidence="2" id="KW-1185">Reference proteome</keyword>
<dbReference type="AlphaFoldDB" id="A0A7D5L3A4"/>
<dbReference type="KEGG" id="haly:HYG82_06525"/>
<accession>A0A7D5L3A4</accession>
<dbReference type="EMBL" id="CP058601">
    <property type="protein sequence ID" value="QLG48525.1"/>
    <property type="molecule type" value="Genomic_DNA"/>
</dbReference>
<proteinExistence type="predicted"/>
<gene>
    <name evidence="1" type="ORF">HYG82_06525</name>
</gene>
<dbReference type="GeneID" id="56032930"/>
<protein>
    <submittedName>
        <fullName evidence="1">Uncharacterized protein</fullName>
    </submittedName>
</protein>
<evidence type="ECO:0000313" key="1">
    <source>
        <dbReference type="EMBL" id="QLG48525.1"/>
    </source>
</evidence>
<name>A0A7D5L3A4_9EURY</name>
<dbReference type="Proteomes" id="UP000509241">
    <property type="component" value="Chromosome"/>
</dbReference>